<protein>
    <recommendedName>
        <fullName evidence="3">CCHC-type domain-containing protein</fullName>
    </recommendedName>
</protein>
<dbReference type="SMART" id="SM00343">
    <property type="entry name" value="ZnF_C2HC"/>
    <property type="match status" value="1"/>
</dbReference>
<proteinExistence type="predicted"/>
<dbReference type="Gene3D" id="4.10.60.10">
    <property type="entry name" value="Zinc finger, CCHC-type"/>
    <property type="match status" value="1"/>
</dbReference>
<dbReference type="EMBL" id="JACGWJ010000017">
    <property type="protein sequence ID" value="KAL0355864.1"/>
    <property type="molecule type" value="Genomic_DNA"/>
</dbReference>
<evidence type="ECO:0000259" key="3">
    <source>
        <dbReference type="PROSITE" id="PS50158"/>
    </source>
</evidence>
<accession>A0AAW2PI87</accession>
<gene>
    <name evidence="4" type="ORF">Sradi_4033300</name>
</gene>
<feature type="domain" description="CCHC-type" evidence="3">
    <location>
        <begin position="43"/>
        <end position="57"/>
    </location>
</feature>
<organism evidence="4">
    <name type="scientific">Sesamum radiatum</name>
    <name type="common">Black benniseed</name>
    <dbReference type="NCBI Taxonomy" id="300843"/>
    <lineage>
        <taxon>Eukaryota</taxon>
        <taxon>Viridiplantae</taxon>
        <taxon>Streptophyta</taxon>
        <taxon>Embryophyta</taxon>
        <taxon>Tracheophyta</taxon>
        <taxon>Spermatophyta</taxon>
        <taxon>Magnoliopsida</taxon>
        <taxon>eudicotyledons</taxon>
        <taxon>Gunneridae</taxon>
        <taxon>Pentapetalae</taxon>
        <taxon>asterids</taxon>
        <taxon>lamiids</taxon>
        <taxon>Lamiales</taxon>
        <taxon>Pedaliaceae</taxon>
        <taxon>Sesamum</taxon>
    </lineage>
</organism>
<keyword evidence="1" id="KW-0479">Metal-binding</keyword>
<evidence type="ECO:0000256" key="1">
    <source>
        <dbReference type="PROSITE-ProRule" id="PRU00047"/>
    </source>
</evidence>
<dbReference type="SUPFAM" id="SSF57756">
    <property type="entry name" value="Retrovirus zinc finger-like domains"/>
    <property type="match status" value="1"/>
</dbReference>
<reference evidence="4" key="1">
    <citation type="submission" date="2020-06" db="EMBL/GenBank/DDBJ databases">
        <authorList>
            <person name="Li T."/>
            <person name="Hu X."/>
            <person name="Zhang T."/>
            <person name="Song X."/>
            <person name="Zhang H."/>
            <person name="Dai N."/>
            <person name="Sheng W."/>
            <person name="Hou X."/>
            <person name="Wei L."/>
        </authorList>
    </citation>
    <scope>NUCLEOTIDE SEQUENCE</scope>
    <source>
        <strain evidence="4">G02</strain>
        <tissue evidence="4">Leaf</tissue>
    </source>
</reference>
<dbReference type="Pfam" id="PF00098">
    <property type="entry name" value="zf-CCHC"/>
    <property type="match status" value="1"/>
</dbReference>
<keyword evidence="1" id="KW-0863">Zinc-finger</keyword>
<keyword evidence="1" id="KW-0862">Zinc</keyword>
<evidence type="ECO:0000313" key="4">
    <source>
        <dbReference type="EMBL" id="KAL0355864.1"/>
    </source>
</evidence>
<dbReference type="GO" id="GO:0008270">
    <property type="term" value="F:zinc ion binding"/>
    <property type="evidence" value="ECO:0007669"/>
    <property type="project" value="UniProtKB-KW"/>
</dbReference>
<reference evidence="4" key="2">
    <citation type="journal article" date="2024" name="Plant">
        <title>Genomic evolution and insights into agronomic trait innovations of Sesamum species.</title>
        <authorList>
            <person name="Miao H."/>
            <person name="Wang L."/>
            <person name="Qu L."/>
            <person name="Liu H."/>
            <person name="Sun Y."/>
            <person name="Le M."/>
            <person name="Wang Q."/>
            <person name="Wei S."/>
            <person name="Zheng Y."/>
            <person name="Lin W."/>
            <person name="Duan Y."/>
            <person name="Cao H."/>
            <person name="Xiong S."/>
            <person name="Wang X."/>
            <person name="Wei L."/>
            <person name="Li C."/>
            <person name="Ma Q."/>
            <person name="Ju M."/>
            <person name="Zhao R."/>
            <person name="Li G."/>
            <person name="Mu C."/>
            <person name="Tian Q."/>
            <person name="Mei H."/>
            <person name="Zhang T."/>
            <person name="Gao T."/>
            <person name="Zhang H."/>
        </authorList>
    </citation>
    <scope>NUCLEOTIDE SEQUENCE</scope>
    <source>
        <strain evidence="4">G02</strain>
    </source>
</reference>
<dbReference type="InterPro" id="IPR001878">
    <property type="entry name" value="Znf_CCHC"/>
</dbReference>
<feature type="region of interest" description="Disordered" evidence="2">
    <location>
        <begin position="1"/>
        <end position="34"/>
    </location>
</feature>
<sequence>MTDSKVDRSKKSDDKARGHQSERSTRTTRGLKNHGNAKKFEEKCYNCGKNGHIVRDCWSKKNIAESNIVTSKTEEKWDFESSFAADEEKLAFAAIISNQINYESDWIVDSG</sequence>
<evidence type="ECO:0000256" key="2">
    <source>
        <dbReference type="SAM" id="MobiDB-lite"/>
    </source>
</evidence>
<dbReference type="AlphaFoldDB" id="A0AAW2PI87"/>
<dbReference type="GO" id="GO:0003676">
    <property type="term" value="F:nucleic acid binding"/>
    <property type="evidence" value="ECO:0007669"/>
    <property type="project" value="InterPro"/>
</dbReference>
<feature type="compositionally biased region" description="Basic and acidic residues" evidence="2">
    <location>
        <begin position="1"/>
        <end position="25"/>
    </location>
</feature>
<comment type="caution">
    <text evidence="4">The sequence shown here is derived from an EMBL/GenBank/DDBJ whole genome shotgun (WGS) entry which is preliminary data.</text>
</comment>
<name>A0AAW2PI87_SESRA</name>
<dbReference type="PROSITE" id="PS50158">
    <property type="entry name" value="ZF_CCHC"/>
    <property type="match status" value="1"/>
</dbReference>
<dbReference type="InterPro" id="IPR036875">
    <property type="entry name" value="Znf_CCHC_sf"/>
</dbReference>